<protein>
    <submittedName>
        <fullName evidence="2">Predicted protein</fullName>
    </submittedName>
</protein>
<gene>
    <name evidence="2" type="ORF">MICPUCDRAFT_54202</name>
</gene>
<proteinExistence type="predicted"/>
<organism evidence="3">
    <name type="scientific">Micromonas pusilla (strain CCMP1545)</name>
    <name type="common">Picoplanktonic green alga</name>
    <dbReference type="NCBI Taxonomy" id="564608"/>
    <lineage>
        <taxon>Eukaryota</taxon>
        <taxon>Viridiplantae</taxon>
        <taxon>Chlorophyta</taxon>
        <taxon>Mamiellophyceae</taxon>
        <taxon>Mamiellales</taxon>
        <taxon>Mamiellaceae</taxon>
        <taxon>Micromonas</taxon>
    </lineage>
</organism>
<evidence type="ECO:0000313" key="3">
    <source>
        <dbReference type="Proteomes" id="UP000001876"/>
    </source>
</evidence>
<accession>C1N8Q3</accession>
<feature type="region of interest" description="Disordered" evidence="1">
    <location>
        <begin position="94"/>
        <end position="119"/>
    </location>
</feature>
<dbReference type="AlphaFoldDB" id="C1N8Q3"/>
<dbReference type="RefSeq" id="XP_003064486.1">
    <property type="nucleotide sequence ID" value="XM_003064440.1"/>
</dbReference>
<dbReference type="OMA" id="SACFWEL"/>
<sequence length="119" mass="13483">MARPSETEVAENAADDAAVAEETLTGFRKFLKKLSACFWELEEHLADLFGLNDSKYQTYVDEYFDEIKRKEDREAFERWEEAERQKELDAKLAEEQAKLEGGEGEDVGLTSAAAKAAEL</sequence>
<dbReference type="Proteomes" id="UP000001876">
    <property type="component" value="Unassembled WGS sequence"/>
</dbReference>
<dbReference type="KEGG" id="mpp:MICPUCDRAFT_54202"/>
<dbReference type="OrthoDB" id="45963at2759"/>
<keyword evidence="3" id="KW-1185">Reference proteome</keyword>
<dbReference type="EMBL" id="GG663751">
    <property type="protein sequence ID" value="EEH51391.1"/>
    <property type="molecule type" value="Genomic_DNA"/>
</dbReference>
<dbReference type="GeneID" id="9689757"/>
<evidence type="ECO:0000256" key="1">
    <source>
        <dbReference type="SAM" id="MobiDB-lite"/>
    </source>
</evidence>
<reference evidence="2 3" key="1">
    <citation type="journal article" date="2009" name="Science">
        <title>Green evolution and dynamic adaptations revealed by genomes of the marine picoeukaryotes Micromonas.</title>
        <authorList>
            <person name="Worden A.Z."/>
            <person name="Lee J.H."/>
            <person name="Mock T."/>
            <person name="Rouze P."/>
            <person name="Simmons M.P."/>
            <person name="Aerts A.L."/>
            <person name="Allen A.E."/>
            <person name="Cuvelier M.L."/>
            <person name="Derelle E."/>
            <person name="Everett M.V."/>
            <person name="Foulon E."/>
            <person name="Grimwood J."/>
            <person name="Gundlach H."/>
            <person name="Henrissat B."/>
            <person name="Napoli C."/>
            <person name="McDonald S.M."/>
            <person name="Parker M.S."/>
            <person name="Rombauts S."/>
            <person name="Salamov A."/>
            <person name="Von Dassow P."/>
            <person name="Badger J.H."/>
            <person name="Coutinho P.M."/>
            <person name="Demir E."/>
            <person name="Dubchak I."/>
            <person name="Gentemann C."/>
            <person name="Eikrem W."/>
            <person name="Gready J.E."/>
            <person name="John U."/>
            <person name="Lanier W."/>
            <person name="Lindquist E.A."/>
            <person name="Lucas S."/>
            <person name="Mayer K.F."/>
            <person name="Moreau H."/>
            <person name="Not F."/>
            <person name="Otillar R."/>
            <person name="Panaud O."/>
            <person name="Pangilinan J."/>
            <person name="Paulsen I."/>
            <person name="Piegu B."/>
            <person name="Poliakov A."/>
            <person name="Robbens S."/>
            <person name="Schmutz J."/>
            <person name="Toulza E."/>
            <person name="Wyss T."/>
            <person name="Zelensky A."/>
            <person name="Zhou K."/>
            <person name="Armbrust E.V."/>
            <person name="Bhattacharya D."/>
            <person name="Goodenough U.W."/>
            <person name="Van de Peer Y."/>
            <person name="Grigoriev I.V."/>
        </authorList>
    </citation>
    <scope>NUCLEOTIDE SEQUENCE [LARGE SCALE GENOMIC DNA]</scope>
    <source>
        <strain evidence="2 3">CCMP1545</strain>
    </source>
</reference>
<evidence type="ECO:0000313" key="2">
    <source>
        <dbReference type="EMBL" id="EEH51391.1"/>
    </source>
</evidence>
<name>C1N8Q3_MICPC</name>